<evidence type="ECO:0000313" key="2">
    <source>
        <dbReference type="Proteomes" id="UP001234297"/>
    </source>
</evidence>
<sequence length="199" mass="21410">MFGFEKARGPYFGEEWVAKKRVAKGGRSHNKKIGKRSQNLLWNSLDDATAKGDATPGLSSHHSDHNNSGEEWNIVKGKHGGSRSTSPSVDRTRPAPTGSPKEKAPTEKSIPNRFSSLSNLEGDSSASVEDIAHTTERVMGSGAIPIENYNSTTDTSQEKTQVSILQLDKGTLPKMASKLTPTSSGIIIKEKSGFKGRSS</sequence>
<comment type="caution">
    <text evidence="1">The sequence shown here is derived from an EMBL/GenBank/DDBJ whole genome shotgun (WGS) entry which is preliminary data.</text>
</comment>
<gene>
    <name evidence="1" type="ORF">MRB53_030554</name>
</gene>
<organism evidence="1 2">
    <name type="scientific">Persea americana</name>
    <name type="common">Avocado</name>
    <dbReference type="NCBI Taxonomy" id="3435"/>
    <lineage>
        <taxon>Eukaryota</taxon>
        <taxon>Viridiplantae</taxon>
        <taxon>Streptophyta</taxon>
        <taxon>Embryophyta</taxon>
        <taxon>Tracheophyta</taxon>
        <taxon>Spermatophyta</taxon>
        <taxon>Magnoliopsida</taxon>
        <taxon>Magnoliidae</taxon>
        <taxon>Laurales</taxon>
        <taxon>Lauraceae</taxon>
        <taxon>Persea</taxon>
    </lineage>
</organism>
<evidence type="ECO:0000313" key="1">
    <source>
        <dbReference type="EMBL" id="KAJ8622025.1"/>
    </source>
</evidence>
<proteinExistence type="predicted"/>
<reference evidence="1 2" key="1">
    <citation type="journal article" date="2022" name="Hortic Res">
        <title>A haplotype resolved chromosomal level avocado genome allows analysis of novel avocado genes.</title>
        <authorList>
            <person name="Nath O."/>
            <person name="Fletcher S.J."/>
            <person name="Hayward A."/>
            <person name="Shaw L.M."/>
            <person name="Masouleh A.K."/>
            <person name="Furtado A."/>
            <person name="Henry R.J."/>
            <person name="Mitter N."/>
        </authorList>
    </citation>
    <scope>NUCLEOTIDE SEQUENCE [LARGE SCALE GENOMIC DNA]</scope>
    <source>
        <strain evidence="2">cv. Hass</strain>
    </source>
</reference>
<dbReference type="Proteomes" id="UP001234297">
    <property type="component" value="Chromosome 10"/>
</dbReference>
<accession>A0ACC2KLL8</accession>
<protein>
    <submittedName>
        <fullName evidence="1">Uncharacterized protein</fullName>
    </submittedName>
</protein>
<name>A0ACC2KLL8_PERAE</name>
<keyword evidence="2" id="KW-1185">Reference proteome</keyword>
<dbReference type="EMBL" id="CM056818">
    <property type="protein sequence ID" value="KAJ8622025.1"/>
    <property type="molecule type" value="Genomic_DNA"/>
</dbReference>